<name>A0A6L3T469_9HYPH</name>
<keyword evidence="2" id="KW-1185">Reference proteome</keyword>
<dbReference type="Proteomes" id="UP000474159">
    <property type="component" value="Unassembled WGS sequence"/>
</dbReference>
<dbReference type="EMBL" id="VZZK01000001">
    <property type="protein sequence ID" value="KAB1081718.1"/>
    <property type="molecule type" value="Genomic_DNA"/>
</dbReference>
<gene>
    <name evidence="1" type="ORF">F6X53_01050</name>
</gene>
<dbReference type="AlphaFoldDB" id="A0A6L3T469"/>
<sequence>MRGRKPGLRAIEGGLSTVPRAPSWLPDEAKDEWKRILPSLIDRRILTDTDMATVESYCLAVGTIRRCQMTLAREGDTLETNTGTKRHPAFQTMGQMMTEMRRLAAEIGLTPASRNKAGKTPDGEAGYDAYADLGI</sequence>
<dbReference type="RefSeq" id="WP_150996302.1">
    <property type="nucleotide sequence ID" value="NZ_BPQY01000604.1"/>
</dbReference>
<dbReference type="NCBIfam" id="TIGR01558">
    <property type="entry name" value="sm_term_P27"/>
    <property type="match status" value="1"/>
</dbReference>
<comment type="caution">
    <text evidence="1">The sequence shown here is derived from an EMBL/GenBank/DDBJ whole genome shotgun (WGS) entry which is preliminary data.</text>
</comment>
<proteinExistence type="predicted"/>
<organism evidence="1 2">
    <name type="scientific">Methylobacterium soli</name>
    <dbReference type="NCBI Taxonomy" id="553447"/>
    <lineage>
        <taxon>Bacteria</taxon>
        <taxon>Pseudomonadati</taxon>
        <taxon>Pseudomonadota</taxon>
        <taxon>Alphaproteobacteria</taxon>
        <taxon>Hyphomicrobiales</taxon>
        <taxon>Methylobacteriaceae</taxon>
        <taxon>Methylobacterium</taxon>
    </lineage>
</organism>
<accession>A0A6L3T469</accession>
<dbReference type="OrthoDB" id="7843333at2"/>
<evidence type="ECO:0000313" key="1">
    <source>
        <dbReference type="EMBL" id="KAB1081718.1"/>
    </source>
</evidence>
<evidence type="ECO:0000313" key="2">
    <source>
        <dbReference type="Proteomes" id="UP000474159"/>
    </source>
</evidence>
<dbReference type="InterPro" id="IPR006448">
    <property type="entry name" value="Phage_term_ssu_P27"/>
</dbReference>
<protein>
    <submittedName>
        <fullName evidence="1">Phage terminase small subunit P27 family</fullName>
    </submittedName>
</protein>
<dbReference type="Pfam" id="PF05119">
    <property type="entry name" value="Terminase_4"/>
    <property type="match status" value="1"/>
</dbReference>
<reference evidence="1 2" key="1">
    <citation type="submission" date="2019-09" db="EMBL/GenBank/DDBJ databases">
        <title>YIM 48816 draft genome.</title>
        <authorList>
            <person name="Jiang L."/>
        </authorList>
    </citation>
    <scope>NUCLEOTIDE SEQUENCE [LARGE SCALE GENOMIC DNA]</scope>
    <source>
        <strain evidence="1 2">YIM 48816</strain>
    </source>
</reference>